<organism evidence="2 3">
    <name type="scientific">Trichoderma harzianum CBS 226.95</name>
    <dbReference type="NCBI Taxonomy" id="983964"/>
    <lineage>
        <taxon>Eukaryota</taxon>
        <taxon>Fungi</taxon>
        <taxon>Dikarya</taxon>
        <taxon>Ascomycota</taxon>
        <taxon>Pezizomycotina</taxon>
        <taxon>Sordariomycetes</taxon>
        <taxon>Hypocreomycetidae</taxon>
        <taxon>Hypocreales</taxon>
        <taxon>Hypocreaceae</taxon>
        <taxon>Trichoderma</taxon>
    </lineage>
</organism>
<dbReference type="RefSeq" id="XP_024774237.1">
    <property type="nucleotide sequence ID" value="XM_024920803.1"/>
</dbReference>
<dbReference type="EMBL" id="KZ679680">
    <property type="protein sequence ID" value="PTB54560.1"/>
    <property type="molecule type" value="Genomic_DNA"/>
</dbReference>
<name>A0A2T4ABV2_TRIHA</name>
<dbReference type="AlphaFoldDB" id="A0A2T4ABV2"/>
<accession>A0A2T4ABV2</accession>
<evidence type="ECO:0000313" key="2">
    <source>
        <dbReference type="EMBL" id="PTB54560.1"/>
    </source>
</evidence>
<keyword evidence="3" id="KW-1185">Reference proteome</keyword>
<feature type="region of interest" description="Disordered" evidence="1">
    <location>
        <begin position="102"/>
        <end position="122"/>
    </location>
</feature>
<reference evidence="2 3" key="1">
    <citation type="submission" date="2016-07" db="EMBL/GenBank/DDBJ databases">
        <title>Multiple horizontal gene transfer events from other fungi enriched the ability of initially mycotrophic Trichoderma (Ascomycota) to feed on dead plant biomass.</title>
        <authorList>
            <consortium name="DOE Joint Genome Institute"/>
            <person name="Aerts A."/>
            <person name="Atanasova L."/>
            <person name="Chenthamara K."/>
            <person name="Zhang J."/>
            <person name="Grujic M."/>
            <person name="Henrissat B."/>
            <person name="Kuo A."/>
            <person name="Salamov A."/>
            <person name="Lipzen A."/>
            <person name="Labutti K."/>
            <person name="Barry K."/>
            <person name="Miao Y."/>
            <person name="Rahimi M.J."/>
            <person name="Shen Q."/>
            <person name="Grigoriev I.V."/>
            <person name="Kubicek C.P."/>
            <person name="Druzhinina I.S."/>
        </authorList>
    </citation>
    <scope>NUCLEOTIDE SEQUENCE [LARGE SCALE GENOMIC DNA]</scope>
    <source>
        <strain evidence="2 3">CBS 226.95</strain>
    </source>
</reference>
<sequence length="280" mass="32704">MADAHEQPESSPAYSGTIRLNKRELEKKVDTFLDEDEEEYNSRKKAFLDIIREETHREGKNEQEIQVHIYAAEYIMAIRRHSRASYLRLELQEKRKIENERIENEKAEEEETEEKETKEKATAVREKAIEASEKDVKIMAPTAAIGKKRDFMTYGEASEAAGRKKARVGMSNEEIQVKEVPATREPNNDLGVTHQISYPAVLEKFDMFWYQEADKLRKAEMGVLARAKKLVLDEFTLLRDDTPQPSDRSTVARGIMKLHQHKEFRDYNTDELMRYLYTLV</sequence>
<proteinExistence type="predicted"/>
<gene>
    <name evidence="2" type="ORF">M431DRAFT_530727</name>
</gene>
<evidence type="ECO:0000313" key="3">
    <source>
        <dbReference type="Proteomes" id="UP000241690"/>
    </source>
</evidence>
<dbReference type="Proteomes" id="UP000241690">
    <property type="component" value="Unassembled WGS sequence"/>
</dbReference>
<evidence type="ECO:0000256" key="1">
    <source>
        <dbReference type="SAM" id="MobiDB-lite"/>
    </source>
</evidence>
<dbReference type="GeneID" id="36629372"/>
<protein>
    <submittedName>
        <fullName evidence="2">Uncharacterized protein</fullName>
    </submittedName>
</protein>